<feature type="transmembrane region" description="Helical" evidence="3">
    <location>
        <begin position="324"/>
        <end position="344"/>
    </location>
</feature>
<evidence type="ECO:0000313" key="6">
    <source>
        <dbReference type="Proteomes" id="UP000006727"/>
    </source>
</evidence>
<feature type="transmembrane region" description="Helical" evidence="3">
    <location>
        <begin position="555"/>
        <end position="571"/>
    </location>
</feature>
<feature type="transmembrane region" description="Helical" evidence="3">
    <location>
        <begin position="296"/>
        <end position="318"/>
    </location>
</feature>
<evidence type="ECO:0000313" key="4">
    <source>
        <dbReference type="EMBL" id="PNR39242.1"/>
    </source>
</evidence>
<dbReference type="GO" id="GO:0009526">
    <property type="term" value="C:plastid envelope"/>
    <property type="evidence" value="ECO:0000318"/>
    <property type="project" value="GO_Central"/>
</dbReference>
<dbReference type="SUPFAM" id="SSF103491">
    <property type="entry name" value="Preprotein translocase SecY subunit"/>
    <property type="match status" value="1"/>
</dbReference>
<dbReference type="AlphaFoldDB" id="A0A2K1JCI6"/>
<dbReference type="GO" id="GO:0008320">
    <property type="term" value="F:protein transmembrane transporter activity"/>
    <property type="evidence" value="ECO:0000318"/>
    <property type="project" value="GO_Central"/>
</dbReference>
<dbReference type="InterPro" id="IPR002208">
    <property type="entry name" value="SecY/SEC61-alpha"/>
</dbReference>
<keyword evidence="6" id="KW-1185">Reference proteome</keyword>
<sequence length="621" mass="68115">MAIPVGLMLCVDAMGTANVNKKLAYPSCKLKFGNCGRGGAVSGNLRVGAIMRTGKSGVKVGGCRRTRLPGGQGMLNLRRIESERILVGNTNGLCCRERYGGLCVRASKSGDEKDLRFSQQVRERSDSEEEKEEGGLSEAVNGEESAASISALHEDGPVTPDYGSRRPFRNRFLGLVKLRSNIAEAAEGVFKSEIRRRIFVTIVLLMASRAGYFIPLPGFDRRSMPGDYLGFVSGAVEELGDAVSELKLSVFQLGISPYILSSIVMQVSCHLVPALVKLRKEGIDGNEKIKKYTWWLAFGVAVVESLGIAIHSIPYSLYAAQNRFSYLFVTVGLLTLGAVTLNWICDKITEAGFGQGSSLIICIGILKGYSETLLKMLMNLNRGPTGWGSSIFVFLGVFLAITMWAVLVTEGRRKIKMVYYNFELAPSKAKADAGLQEVEPYIPFNINPTGMQPVLTTTYLMAVPSLIANFTRPGGFWHQLRNTLNPAWPPAPGSSPLLFYGINALFIFVFNILDIVDTPKEISEYLMKIGARVPEVKPGRQTIEYLTSVQQSTRFWGGVLLAMLVTVSTIVDNRFRAIHQGGSIGFTSMLIIVGSIIELRRSYMAYNVMPELSKVLKRYGA</sequence>
<evidence type="ECO:0000256" key="2">
    <source>
        <dbReference type="SAM" id="MobiDB-lite"/>
    </source>
</evidence>
<organism evidence="4">
    <name type="scientific">Physcomitrium patens</name>
    <name type="common">Spreading-leaved earth moss</name>
    <name type="synonym">Physcomitrella patens</name>
    <dbReference type="NCBI Taxonomy" id="3218"/>
    <lineage>
        <taxon>Eukaryota</taxon>
        <taxon>Viridiplantae</taxon>
        <taxon>Streptophyta</taxon>
        <taxon>Embryophyta</taxon>
        <taxon>Bryophyta</taxon>
        <taxon>Bryophytina</taxon>
        <taxon>Bryopsida</taxon>
        <taxon>Funariidae</taxon>
        <taxon>Funariales</taxon>
        <taxon>Funariaceae</taxon>
        <taxon>Physcomitrium</taxon>
    </lineage>
</organism>
<feature type="transmembrane region" description="Helical" evidence="3">
    <location>
        <begin position="497"/>
        <end position="516"/>
    </location>
</feature>
<dbReference type="Gramene" id="Pp3c15_8820V3.2">
    <property type="protein sequence ID" value="Pp3c15_8820V3.2"/>
    <property type="gene ID" value="Pp3c15_8820"/>
</dbReference>
<dbReference type="InterPro" id="IPR023201">
    <property type="entry name" value="SecY_dom_sf"/>
</dbReference>
<comment type="similarity">
    <text evidence="1">Belongs to the SecY/SEC61-alpha family.</text>
</comment>
<dbReference type="OMA" id="TIVTMWA"/>
<dbReference type="PaxDb" id="3218-PP1S538_1V6.1"/>
<feature type="region of interest" description="Disordered" evidence="2">
    <location>
        <begin position="114"/>
        <end position="142"/>
    </location>
</feature>
<keyword evidence="3" id="KW-0472">Membrane</keyword>
<dbReference type="GO" id="GO:0009658">
    <property type="term" value="P:chloroplast organization"/>
    <property type="evidence" value="ECO:0000318"/>
    <property type="project" value="GO_Central"/>
</dbReference>
<feature type="transmembrane region" description="Helical" evidence="3">
    <location>
        <begin position="577"/>
        <end position="597"/>
    </location>
</feature>
<dbReference type="GO" id="GO:0006616">
    <property type="term" value="P:SRP-dependent cotranslational protein targeting to membrane, translocation"/>
    <property type="evidence" value="ECO:0000318"/>
    <property type="project" value="GO_Central"/>
</dbReference>
<dbReference type="GO" id="GO:0005048">
    <property type="term" value="F:signal sequence binding"/>
    <property type="evidence" value="ECO:0000318"/>
    <property type="project" value="GO_Central"/>
</dbReference>
<dbReference type="GO" id="GO:0016020">
    <property type="term" value="C:membrane"/>
    <property type="evidence" value="ECO:0007669"/>
    <property type="project" value="InterPro"/>
</dbReference>
<dbReference type="KEGG" id="ppp:112292853"/>
<dbReference type="Gramene" id="Pp3c15_8820V3.1">
    <property type="protein sequence ID" value="Pp3c15_8820V3.1"/>
    <property type="gene ID" value="Pp3c15_8820"/>
</dbReference>
<reference evidence="5" key="3">
    <citation type="submission" date="2020-12" db="UniProtKB">
        <authorList>
            <consortium name="EnsemblPlants"/>
        </authorList>
    </citation>
    <scope>IDENTIFICATION</scope>
</reference>
<evidence type="ECO:0000256" key="1">
    <source>
        <dbReference type="RuleBase" id="RU004349"/>
    </source>
</evidence>
<dbReference type="Gene3D" id="1.10.3370.10">
    <property type="entry name" value="SecY subunit domain"/>
    <property type="match status" value="1"/>
</dbReference>
<name>A0A2K1JCI6_PHYPA</name>
<feature type="transmembrane region" description="Helical" evidence="3">
    <location>
        <begin position="389"/>
        <end position="408"/>
    </location>
</feature>
<feature type="transmembrane region" description="Helical" evidence="3">
    <location>
        <begin position="198"/>
        <end position="215"/>
    </location>
</feature>
<dbReference type="FunCoup" id="A0A2K1JCI6">
    <property type="interactions" value="1116"/>
</dbReference>
<evidence type="ECO:0000256" key="3">
    <source>
        <dbReference type="SAM" id="Phobius"/>
    </source>
</evidence>
<dbReference type="EnsemblPlants" id="Pp3c15_8820V3.2">
    <property type="protein sequence ID" value="Pp3c15_8820V3.2"/>
    <property type="gene ID" value="Pp3c15_8820"/>
</dbReference>
<feature type="transmembrane region" description="Helical" evidence="3">
    <location>
        <begin position="459"/>
        <end position="477"/>
    </location>
</feature>
<dbReference type="EMBL" id="ABEU02000015">
    <property type="protein sequence ID" value="PNR39242.1"/>
    <property type="molecule type" value="Genomic_DNA"/>
</dbReference>
<dbReference type="RefSeq" id="XP_024397518.1">
    <property type="nucleotide sequence ID" value="XM_024541750.2"/>
</dbReference>
<protein>
    <recommendedName>
        <fullName evidence="7">Translocon Sec61/SecY plug domain-containing protein</fullName>
    </recommendedName>
</protein>
<dbReference type="PRINTS" id="PR00303">
    <property type="entry name" value="SECYTRNLCASE"/>
</dbReference>
<feature type="compositionally biased region" description="Basic and acidic residues" evidence="2">
    <location>
        <begin position="114"/>
        <end position="125"/>
    </location>
</feature>
<proteinExistence type="inferred from homology"/>
<dbReference type="Pfam" id="PF00344">
    <property type="entry name" value="SecY"/>
    <property type="match status" value="1"/>
</dbReference>
<dbReference type="GO" id="GO:0072598">
    <property type="term" value="P:protein localization to chloroplast"/>
    <property type="evidence" value="ECO:0000318"/>
    <property type="project" value="GO_Central"/>
</dbReference>
<dbReference type="EnsemblPlants" id="Pp3c15_8820V3.1">
    <property type="protein sequence ID" value="Pp3c15_8820V3.1"/>
    <property type="gene ID" value="Pp3c15_8820"/>
</dbReference>
<reference evidence="4 6" key="1">
    <citation type="journal article" date="2008" name="Science">
        <title>The Physcomitrella genome reveals evolutionary insights into the conquest of land by plants.</title>
        <authorList>
            <person name="Rensing S."/>
            <person name="Lang D."/>
            <person name="Zimmer A."/>
            <person name="Terry A."/>
            <person name="Salamov A."/>
            <person name="Shapiro H."/>
            <person name="Nishiyama T."/>
            <person name="Perroud P.-F."/>
            <person name="Lindquist E."/>
            <person name="Kamisugi Y."/>
            <person name="Tanahashi T."/>
            <person name="Sakakibara K."/>
            <person name="Fujita T."/>
            <person name="Oishi K."/>
            <person name="Shin-I T."/>
            <person name="Kuroki Y."/>
            <person name="Toyoda A."/>
            <person name="Suzuki Y."/>
            <person name="Hashimoto A."/>
            <person name="Yamaguchi K."/>
            <person name="Sugano A."/>
            <person name="Kohara Y."/>
            <person name="Fujiyama A."/>
            <person name="Anterola A."/>
            <person name="Aoki S."/>
            <person name="Ashton N."/>
            <person name="Barbazuk W.B."/>
            <person name="Barker E."/>
            <person name="Bennetzen J."/>
            <person name="Bezanilla M."/>
            <person name="Blankenship R."/>
            <person name="Cho S.H."/>
            <person name="Dutcher S."/>
            <person name="Estelle M."/>
            <person name="Fawcett J.A."/>
            <person name="Gundlach H."/>
            <person name="Hanada K."/>
            <person name="Heyl A."/>
            <person name="Hicks K.A."/>
            <person name="Hugh J."/>
            <person name="Lohr M."/>
            <person name="Mayer K."/>
            <person name="Melkozernov A."/>
            <person name="Murata T."/>
            <person name="Nelson D."/>
            <person name="Pils B."/>
            <person name="Prigge M."/>
            <person name="Reiss B."/>
            <person name="Renner T."/>
            <person name="Rombauts S."/>
            <person name="Rushton P."/>
            <person name="Sanderfoot A."/>
            <person name="Schween G."/>
            <person name="Shiu S.-H."/>
            <person name="Stueber K."/>
            <person name="Theodoulou F.L."/>
            <person name="Tu H."/>
            <person name="Van de Peer Y."/>
            <person name="Verrier P.J."/>
            <person name="Waters E."/>
            <person name="Wood A."/>
            <person name="Yang L."/>
            <person name="Cove D."/>
            <person name="Cuming A."/>
            <person name="Hasebe M."/>
            <person name="Lucas S."/>
            <person name="Mishler D.B."/>
            <person name="Reski R."/>
            <person name="Grigoriev I."/>
            <person name="Quatrano R.S."/>
            <person name="Boore J.L."/>
        </authorList>
    </citation>
    <scope>NUCLEOTIDE SEQUENCE [LARGE SCALE GENOMIC DNA]</scope>
    <source>
        <strain evidence="5 6">cv. Gransden 2004</strain>
    </source>
</reference>
<feature type="transmembrane region" description="Helical" evidence="3">
    <location>
        <begin position="255"/>
        <end position="276"/>
    </location>
</feature>
<gene>
    <name evidence="5" type="primary">LOC112292853</name>
    <name evidence="4" type="ORF">PHYPA_019520</name>
</gene>
<dbReference type="Proteomes" id="UP000006727">
    <property type="component" value="Chromosome 15"/>
</dbReference>
<dbReference type="OrthoDB" id="1903502at2759"/>
<evidence type="ECO:0000313" key="5">
    <source>
        <dbReference type="EnsemblPlants" id="Pp3c15_8820V3.1"/>
    </source>
</evidence>
<reference evidence="4 6" key="2">
    <citation type="journal article" date="2018" name="Plant J.">
        <title>The Physcomitrella patens chromosome-scale assembly reveals moss genome structure and evolution.</title>
        <authorList>
            <person name="Lang D."/>
            <person name="Ullrich K.K."/>
            <person name="Murat F."/>
            <person name="Fuchs J."/>
            <person name="Jenkins J."/>
            <person name="Haas F.B."/>
            <person name="Piednoel M."/>
            <person name="Gundlach H."/>
            <person name="Van Bel M."/>
            <person name="Meyberg R."/>
            <person name="Vives C."/>
            <person name="Morata J."/>
            <person name="Symeonidi A."/>
            <person name="Hiss M."/>
            <person name="Muchero W."/>
            <person name="Kamisugi Y."/>
            <person name="Saleh O."/>
            <person name="Blanc G."/>
            <person name="Decker E.L."/>
            <person name="van Gessel N."/>
            <person name="Grimwood J."/>
            <person name="Hayes R.D."/>
            <person name="Graham S.W."/>
            <person name="Gunter L.E."/>
            <person name="McDaniel S.F."/>
            <person name="Hoernstein S.N.W."/>
            <person name="Larsson A."/>
            <person name="Li F.W."/>
            <person name="Perroud P.F."/>
            <person name="Phillips J."/>
            <person name="Ranjan P."/>
            <person name="Rokshar D.S."/>
            <person name="Rothfels C.J."/>
            <person name="Schneider L."/>
            <person name="Shu S."/>
            <person name="Stevenson D.W."/>
            <person name="Thummler F."/>
            <person name="Tillich M."/>
            <person name="Villarreal Aguilar J.C."/>
            <person name="Widiez T."/>
            <person name="Wong G.K."/>
            <person name="Wymore A."/>
            <person name="Zhang Y."/>
            <person name="Zimmer A.D."/>
            <person name="Quatrano R.S."/>
            <person name="Mayer K.F.X."/>
            <person name="Goodstein D."/>
            <person name="Casacuberta J.M."/>
            <person name="Vandepoele K."/>
            <person name="Reski R."/>
            <person name="Cuming A.C."/>
            <person name="Tuskan G.A."/>
            <person name="Maumus F."/>
            <person name="Salse J."/>
            <person name="Schmutz J."/>
            <person name="Rensing S.A."/>
        </authorList>
    </citation>
    <scope>NUCLEOTIDE SEQUENCE [LARGE SCALE GENOMIC DNA]</scope>
    <source>
        <strain evidence="5 6">cv. Gransden 2004</strain>
    </source>
</reference>
<feature type="transmembrane region" description="Helical" evidence="3">
    <location>
        <begin position="351"/>
        <end position="369"/>
    </location>
</feature>
<keyword evidence="3" id="KW-0812">Transmembrane</keyword>
<evidence type="ECO:0008006" key="7">
    <source>
        <dbReference type="Google" id="ProtNLM"/>
    </source>
</evidence>
<dbReference type="PANTHER" id="PTHR10906">
    <property type="entry name" value="SECY/SEC61-ALPHA FAMILY MEMBER"/>
    <property type="match status" value="1"/>
</dbReference>
<dbReference type="GO" id="GO:0010027">
    <property type="term" value="P:thylakoid membrane organization"/>
    <property type="evidence" value="ECO:0000318"/>
    <property type="project" value="GO_Central"/>
</dbReference>
<dbReference type="GeneID" id="112292853"/>
<accession>A0A2K1JCI6</accession>
<dbReference type="STRING" id="3218.A0A2K1JCI6"/>
<keyword evidence="3" id="KW-1133">Transmembrane helix</keyword>